<dbReference type="HOGENOM" id="CLU_637860_0_0_1"/>
<dbReference type="Proteomes" id="UP000016922">
    <property type="component" value="Unassembled WGS sequence"/>
</dbReference>
<dbReference type="KEGG" id="glz:GLAREA_04364"/>
<organism evidence="2 3">
    <name type="scientific">Glarea lozoyensis (strain ATCC 20868 / MF5171)</name>
    <dbReference type="NCBI Taxonomy" id="1116229"/>
    <lineage>
        <taxon>Eukaryota</taxon>
        <taxon>Fungi</taxon>
        <taxon>Dikarya</taxon>
        <taxon>Ascomycota</taxon>
        <taxon>Pezizomycotina</taxon>
        <taxon>Leotiomycetes</taxon>
        <taxon>Helotiales</taxon>
        <taxon>Helotiaceae</taxon>
        <taxon>Glarea</taxon>
    </lineage>
</organism>
<feature type="region of interest" description="Disordered" evidence="1">
    <location>
        <begin position="403"/>
        <end position="430"/>
    </location>
</feature>
<dbReference type="AlphaFoldDB" id="S3DM18"/>
<gene>
    <name evidence="2" type="ORF">GLAREA_04364</name>
</gene>
<accession>S3DM18</accession>
<reference evidence="2 3" key="1">
    <citation type="journal article" date="2013" name="BMC Genomics">
        <title>Genomics-driven discovery of the pneumocandin biosynthetic gene cluster in the fungus Glarea lozoyensis.</title>
        <authorList>
            <person name="Chen L."/>
            <person name="Yue Q."/>
            <person name="Zhang X."/>
            <person name="Xiang M."/>
            <person name="Wang C."/>
            <person name="Li S."/>
            <person name="Che Y."/>
            <person name="Ortiz-Lopez F.J."/>
            <person name="Bills G.F."/>
            <person name="Liu X."/>
            <person name="An Z."/>
        </authorList>
    </citation>
    <scope>NUCLEOTIDE SEQUENCE [LARGE SCALE GENOMIC DNA]</scope>
    <source>
        <strain evidence="3">ATCC 20868 / MF5171</strain>
    </source>
</reference>
<proteinExistence type="predicted"/>
<dbReference type="RefSeq" id="XP_008084932.1">
    <property type="nucleotide sequence ID" value="XM_008086741.1"/>
</dbReference>
<keyword evidence="3" id="KW-1185">Reference proteome</keyword>
<dbReference type="OrthoDB" id="10682960at2759"/>
<name>S3DM18_GLAL2</name>
<evidence type="ECO:0000256" key="1">
    <source>
        <dbReference type="SAM" id="MobiDB-lite"/>
    </source>
</evidence>
<dbReference type="EMBL" id="KE145369">
    <property type="protein sequence ID" value="EPE27573.1"/>
    <property type="molecule type" value="Genomic_DNA"/>
</dbReference>
<protein>
    <submittedName>
        <fullName evidence="2">Uncharacterized protein</fullName>
    </submittedName>
</protein>
<evidence type="ECO:0000313" key="3">
    <source>
        <dbReference type="Proteomes" id="UP000016922"/>
    </source>
</evidence>
<dbReference type="GeneID" id="19463419"/>
<sequence length="430" mass="48369">MAKPQPQLPEIVFVSEQVALEPSLGWLRAWRLPTNIIKSLMQPFLNRIILFSELQDGERSSSQDNPQLGDIDFLAEAKDSIHDSEGTKQEPATSLKSLCTIAVDQQSISSQDSSGPNRWCIDVTVGGVVAVFTRFDTQSDSHFITRPALVRIINAGVEVNIRPIPPGKVNKYETPIRGSTFMPQHDVKLWMENKEIRSRKKIALKIIEDTDADQIIIGNNLLTLEFLARVEEANKRTSTSADSTDFLATLVKRRRTKKEIEAAAAKDKAKREEDHEKWLRIQELKSKQPKTTPQSPWTGVRQRLVGEPSAMILSDSRHSSHSTQATVLNEYNDGHQSAHLQDRIHEQYHGSQPFENQMYYNAPSTRSILPVQGSEVAEIQSQRSGTGSSQYTHYSFSQHTMSSMSSAPSFVTDMKPGSRSSSWFDDDDFE</sequence>
<evidence type="ECO:0000313" key="2">
    <source>
        <dbReference type="EMBL" id="EPE27573.1"/>
    </source>
</evidence>